<reference evidence="1 2" key="1">
    <citation type="submission" date="2018-05" db="EMBL/GenBank/DDBJ databases">
        <authorList>
            <person name="Balish M.F."/>
            <person name="Konrad E.R."/>
            <person name="Abell J.E."/>
            <person name="Arlis S.E."/>
            <person name="Babcock A.C."/>
            <person name="Biedenharn A.M."/>
            <person name="Burgess A.C."/>
            <person name="Carrafiello L.R."/>
            <person name="Conroy C.R."/>
            <person name="Goodrich C.J."/>
            <person name="Madias S.M."/>
            <person name="Mitchem C.F."/>
            <person name="Palacios P."/>
            <person name="Donna J.M."/>
            <person name="Smith S.M."/>
            <person name="Riggs H.E."/>
            <person name="Squire M.S."/>
            <person name="Actis L.A."/>
            <person name="Balish R.S."/>
            <person name="Garlena R.A."/>
            <person name="Russell D.A."/>
            <person name="Pope W.H."/>
            <person name="Jacobs-Sera D."/>
            <person name="Hatfull G.F."/>
        </authorList>
    </citation>
    <scope>NUCLEOTIDE SEQUENCE [LARGE SCALE GENOMIC DNA]</scope>
</reference>
<protein>
    <submittedName>
        <fullName evidence="1">Uncharacterized protein</fullName>
    </submittedName>
</protein>
<evidence type="ECO:0000313" key="1">
    <source>
        <dbReference type="EMBL" id="AWY03513.1"/>
    </source>
</evidence>
<evidence type="ECO:0000313" key="2">
    <source>
        <dbReference type="Proteomes" id="UP000251922"/>
    </source>
</evidence>
<organism evidence="1 2">
    <name type="scientific">Mycobacterium phage Erk16</name>
    <dbReference type="NCBI Taxonomy" id="2234027"/>
    <lineage>
        <taxon>Viruses</taxon>
        <taxon>Duplodnaviria</taxon>
        <taxon>Heunggongvirae</taxon>
        <taxon>Uroviricota</taxon>
        <taxon>Caudoviricetes</taxon>
        <taxon>Dclasvirinae</taxon>
        <taxon>Plotvirus</taxon>
        <taxon>Plotvirus plot</taxon>
    </lineage>
</organism>
<dbReference type="EMBL" id="MH316562">
    <property type="protein sequence ID" value="AWY03513.1"/>
    <property type="molecule type" value="Genomic_DNA"/>
</dbReference>
<proteinExistence type="predicted"/>
<dbReference type="Proteomes" id="UP000251922">
    <property type="component" value="Segment"/>
</dbReference>
<name>A0A2Z4Q0C1_9CAUD</name>
<sequence>MQSKTTAKVGDAPPEWLIRVLQLHQPYQISTVKLPWCVCSWRDRDEAGIPKKYVAFSAEHQAREVHRALSDGVAALFEEVQ</sequence>
<gene>
    <name evidence="1" type="primary">71</name>
    <name evidence="1" type="ORF">ERK16_71</name>
</gene>
<accession>A0A2Z4Q0C1</accession>